<evidence type="ECO:0000313" key="1">
    <source>
        <dbReference type="EMBL" id="KIJ43736.1"/>
    </source>
</evidence>
<organism evidence="1 2">
    <name type="scientific">Sphaerobolus stellatus (strain SS14)</name>
    <dbReference type="NCBI Taxonomy" id="990650"/>
    <lineage>
        <taxon>Eukaryota</taxon>
        <taxon>Fungi</taxon>
        <taxon>Dikarya</taxon>
        <taxon>Basidiomycota</taxon>
        <taxon>Agaricomycotina</taxon>
        <taxon>Agaricomycetes</taxon>
        <taxon>Phallomycetidae</taxon>
        <taxon>Geastrales</taxon>
        <taxon>Sphaerobolaceae</taxon>
        <taxon>Sphaerobolus</taxon>
    </lineage>
</organism>
<protein>
    <recommendedName>
        <fullName evidence="3">F-box domain-containing protein</fullName>
    </recommendedName>
</protein>
<dbReference type="HOGENOM" id="CLU_994565_0_0_1"/>
<sequence length="280" mass="31094">MAVCSKWKSTIIDFPQMWNRIVLAPVIASSSMPFARQLHSPNPRRLPCTPILRARNHGLNPGSYSGNCAQNSRISSGCGRRVLARTGRKISPNALPLSGPQLFPSLQALRLFPHVPKNASIHASILKSLDVLGLPDLSALTADTRRSLTTFSSWQSTRDHSVGTALPSSTSDISIKKYMKIQSAFISTDFLTSPSEDHPHPQSLLECLVLHEDGDSCTPEIKAVTPIEEPANRHFNIRVVVIDELLDVPLETDSWHHHKASLITKTGNRRWWEDLVEKHL</sequence>
<keyword evidence="2" id="KW-1185">Reference proteome</keyword>
<proteinExistence type="predicted"/>
<dbReference type="Proteomes" id="UP000054279">
    <property type="component" value="Unassembled WGS sequence"/>
</dbReference>
<reference evidence="1 2" key="1">
    <citation type="submission" date="2014-06" db="EMBL/GenBank/DDBJ databases">
        <title>Evolutionary Origins and Diversification of the Mycorrhizal Mutualists.</title>
        <authorList>
            <consortium name="DOE Joint Genome Institute"/>
            <consortium name="Mycorrhizal Genomics Consortium"/>
            <person name="Kohler A."/>
            <person name="Kuo A."/>
            <person name="Nagy L.G."/>
            <person name="Floudas D."/>
            <person name="Copeland A."/>
            <person name="Barry K.W."/>
            <person name="Cichocki N."/>
            <person name="Veneault-Fourrey C."/>
            <person name="LaButti K."/>
            <person name="Lindquist E.A."/>
            <person name="Lipzen A."/>
            <person name="Lundell T."/>
            <person name="Morin E."/>
            <person name="Murat C."/>
            <person name="Riley R."/>
            <person name="Ohm R."/>
            <person name="Sun H."/>
            <person name="Tunlid A."/>
            <person name="Henrissat B."/>
            <person name="Grigoriev I.V."/>
            <person name="Hibbett D.S."/>
            <person name="Martin F."/>
        </authorList>
    </citation>
    <scope>NUCLEOTIDE SEQUENCE [LARGE SCALE GENOMIC DNA]</scope>
    <source>
        <strain evidence="1 2">SS14</strain>
    </source>
</reference>
<name>A0A0C9VYY0_SPHS4</name>
<dbReference type="EMBL" id="KN837121">
    <property type="protein sequence ID" value="KIJ43736.1"/>
    <property type="molecule type" value="Genomic_DNA"/>
</dbReference>
<gene>
    <name evidence="1" type="ORF">M422DRAFT_779731</name>
</gene>
<accession>A0A0C9VYY0</accession>
<dbReference type="AlphaFoldDB" id="A0A0C9VYY0"/>
<evidence type="ECO:0000313" key="2">
    <source>
        <dbReference type="Proteomes" id="UP000054279"/>
    </source>
</evidence>
<evidence type="ECO:0008006" key="3">
    <source>
        <dbReference type="Google" id="ProtNLM"/>
    </source>
</evidence>